<dbReference type="GO" id="GO:0016787">
    <property type="term" value="F:hydrolase activity"/>
    <property type="evidence" value="ECO:0007669"/>
    <property type="project" value="UniProtKB-KW"/>
</dbReference>
<keyword evidence="4 5" id="KW-0720">Serine protease</keyword>
<feature type="compositionally biased region" description="Polar residues" evidence="6">
    <location>
        <begin position="1411"/>
        <end position="1428"/>
    </location>
</feature>
<comment type="similarity">
    <text evidence="1 5">Belongs to the peptidase S8 family.</text>
</comment>
<evidence type="ECO:0000256" key="5">
    <source>
        <dbReference type="PROSITE-ProRule" id="PRU01240"/>
    </source>
</evidence>
<name>A0ABS4FM97_9BACL</name>
<evidence type="ECO:0000256" key="4">
    <source>
        <dbReference type="ARBA" id="ARBA00022825"/>
    </source>
</evidence>
<dbReference type="Pfam" id="PF20773">
    <property type="entry name" value="InhA-like_MAM"/>
    <property type="match status" value="1"/>
</dbReference>
<dbReference type="Pfam" id="PF09136">
    <property type="entry name" value="Glucodextran_B"/>
    <property type="match status" value="1"/>
</dbReference>
<feature type="domain" description="PKD" evidence="8">
    <location>
        <begin position="1735"/>
        <end position="1817"/>
    </location>
</feature>
<feature type="compositionally biased region" description="Basic and acidic residues" evidence="6">
    <location>
        <begin position="200"/>
        <end position="210"/>
    </location>
</feature>
<dbReference type="EMBL" id="JAGGKG010000001">
    <property type="protein sequence ID" value="MBP1903646.1"/>
    <property type="molecule type" value="Genomic_DNA"/>
</dbReference>
<keyword evidence="3 5" id="KW-0378">Hydrolase</keyword>
<dbReference type="Pfam" id="PF18911">
    <property type="entry name" value="PKD_4"/>
    <property type="match status" value="1"/>
</dbReference>
<dbReference type="InterPro" id="IPR022409">
    <property type="entry name" value="PKD/Chitinase_dom"/>
</dbReference>
<dbReference type="PANTHER" id="PTHR43806:SF67">
    <property type="entry name" value="EGF-LIKE DOMAIN-CONTAINING PROTEIN"/>
    <property type="match status" value="1"/>
</dbReference>
<evidence type="ECO:0000313" key="10">
    <source>
        <dbReference type="EMBL" id="MBP1903646.1"/>
    </source>
</evidence>
<organism evidence="10 11">
    <name type="scientific">Paenibacillus turicensis</name>
    <dbReference type="NCBI Taxonomy" id="160487"/>
    <lineage>
        <taxon>Bacteria</taxon>
        <taxon>Bacillati</taxon>
        <taxon>Bacillota</taxon>
        <taxon>Bacilli</taxon>
        <taxon>Bacillales</taxon>
        <taxon>Paenibacillaceae</taxon>
        <taxon>Paenibacillus</taxon>
    </lineage>
</organism>
<accession>A0ABS4FM97</accession>
<dbReference type="InterPro" id="IPR015500">
    <property type="entry name" value="Peptidase_S8_subtilisin-rel"/>
</dbReference>
<dbReference type="PANTHER" id="PTHR43806">
    <property type="entry name" value="PEPTIDASE S8"/>
    <property type="match status" value="1"/>
</dbReference>
<feature type="chain" id="PRO_5046583831" evidence="7">
    <location>
        <begin position="30"/>
        <end position="1817"/>
    </location>
</feature>
<dbReference type="InterPro" id="IPR050131">
    <property type="entry name" value="Peptidase_S8_subtilisin-like"/>
</dbReference>
<dbReference type="InterPro" id="IPR013320">
    <property type="entry name" value="ConA-like_dom_sf"/>
</dbReference>
<dbReference type="PRINTS" id="PR00723">
    <property type="entry name" value="SUBTILISIN"/>
</dbReference>
<gene>
    <name evidence="10" type="ORF">J2Z32_000258</name>
</gene>
<dbReference type="InterPro" id="IPR023828">
    <property type="entry name" value="Peptidase_S8_Ser-AS"/>
</dbReference>
<dbReference type="PROSITE" id="PS50093">
    <property type="entry name" value="PKD"/>
    <property type="match status" value="1"/>
</dbReference>
<dbReference type="InterPro" id="IPR036852">
    <property type="entry name" value="Peptidase_S8/S53_dom_sf"/>
</dbReference>
<reference evidence="10 11" key="1">
    <citation type="submission" date="2021-03" db="EMBL/GenBank/DDBJ databases">
        <title>Genomic Encyclopedia of Type Strains, Phase IV (KMG-IV): sequencing the most valuable type-strain genomes for metagenomic binning, comparative biology and taxonomic classification.</title>
        <authorList>
            <person name="Goeker M."/>
        </authorList>
    </citation>
    <scope>NUCLEOTIDE SEQUENCE [LARGE SCALE GENOMIC DNA]</scope>
    <source>
        <strain evidence="10 11">DSM 14349</strain>
    </source>
</reference>
<dbReference type="SUPFAM" id="SSF52743">
    <property type="entry name" value="Subtilisin-like"/>
    <property type="match status" value="1"/>
</dbReference>
<dbReference type="InterPro" id="IPR035986">
    <property type="entry name" value="PKD_dom_sf"/>
</dbReference>
<dbReference type="Proteomes" id="UP001519272">
    <property type="component" value="Unassembled WGS sequence"/>
</dbReference>
<dbReference type="InterPro" id="IPR003961">
    <property type="entry name" value="FN3_dom"/>
</dbReference>
<dbReference type="SUPFAM" id="SSF49899">
    <property type="entry name" value="Concanavalin A-like lectins/glucanases"/>
    <property type="match status" value="1"/>
</dbReference>
<evidence type="ECO:0000256" key="6">
    <source>
        <dbReference type="SAM" id="MobiDB-lite"/>
    </source>
</evidence>
<comment type="caution">
    <text evidence="10">The sequence shown here is derived from an EMBL/GenBank/DDBJ whole genome shotgun (WGS) entry which is preliminary data.</text>
</comment>
<evidence type="ECO:0000256" key="2">
    <source>
        <dbReference type="ARBA" id="ARBA00022670"/>
    </source>
</evidence>
<dbReference type="PROSITE" id="PS00138">
    <property type="entry name" value="SUBTILASE_SER"/>
    <property type="match status" value="1"/>
</dbReference>
<dbReference type="Gene3D" id="2.60.40.10">
    <property type="entry name" value="Immunoglobulins"/>
    <property type="match status" value="4"/>
</dbReference>
<dbReference type="Pfam" id="PF00082">
    <property type="entry name" value="Peptidase_S8"/>
    <property type="match status" value="1"/>
</dbReference>
<sequence>MFKSKKFRKSFSLSMALILVFTLIPSAFADNGSSTQKLELKRDLPSSTVNKIDEQLVEKFKQDEYVSYLVKLKEQTNTTKVANQALSKALTNKSTASSAKLAVRTSVVSALRETATRTQDSITSYLEQQEKSGEVKEFKNYFIVNALYVKSTKAVLDELALQPEVEKIVPNQTRYLDTAEVKEKQAPSATTKLNAAPAIEKPDTSKEAAKGDSSVALKDKTKNNANIEWNISQINVPEVWNQGIDGTGIVVANLDSGVEYTHPALASKWRGLDASGNIVNPELSWYDANDHAPLPEDTHGHGTHTMGTMVGSEPDGSNQIGVAPGAKWIAVRIFNPETTDAIILDAGQWILAPMDKDGNLHPELAPDVVNNSWGGGPGVDDWFRPVVRAWRDAGIFPEFSAGNTTRTNPGGPGSVANPGNYPEAFTTGATDINQNLGDFSLLGPSPYGVIKPDVTAPGVNIRSSVPGGVYEGGWNGTSMAGPHTAALAALLLQANHSLTVSELEEIIKSTATPRTDAAYPTTPNNGYGYGIINALDAVSSVLSGVGTVSGRVTIGGDDESEPVISHTPPAQLYKGFDVKLTADVSDDVAVTSVEFYAKTKGDDHYLYLPATRVSGDSKNGKYEVNVPAFLIDTAGLEYYIRVNDYGNNVVDSTIYTIPVSAGITPGYIQTFEDNNTGYVSGGTKDTWAWGVPISGPGKAYSGSKVIATNLTGTYPASANSHIQLPPIDLSDSPNGALLSFKQWYDLENNNDVGKILIATEDSEYAFVEVAKVTGTSGGWKTQYIDLTPYGGQQVHVLLNFTSDSTIQKAGWYIDDIALSAPDSEAPAAPAQLTGSANFTGNVVLNWQASTEEDFKEYRVYRSTSSGTGYELLTTTTATSYTDATTEGDSTYYYVVTALDYSANESAYSNEISLTIHRPTIIYSDNFDGNDDNGWTHSGAKDEWERGVPTATGGPASAVSLPNVWATDLDNTYENSADASLYSPLIDLTGVSNATATFEHWFEIETNYDFGYVEISSNQGDTWSELGKFSHSTAGKAWTPVYYNLDKYVGKTVQLRFRLKSDSSVSKLGWYIDNFKVLSVAATESTKNVLGTETKAKDISLFDGPEFKLSYTTKEEYNASLKDEATKSSNQTPASLPASATVTVLETGRSVKTDPSTGRFSFNHAAGNFTLKAEAYGYYAQTLPVTITDGTNVKANFRLEEIPSGAVQGTITDEQSGEPIAGATILVIEDASVTPVQTGADGTFSLTLLEGSYTLAISAKDYNNTTVAVTVKGNANVEANATLKPFIGFPGEISYDDGTPENARAFNAAGNAWAVRFTPESESTQVTGASLRFWNTDFPSPGGTAFQYAVYDASGPNGAPGRQLAGPFDATALRNNQWTVLELPEAVNVKGDFYIVYIQSVAGLEAPGLATDESSPNAKRSWQRASGAWSQSPEAEGNYMIRATVRYPLGAPEITSPVDESFTNTNEVTIVGTTPANDAEVKIYKGTELLATSQVVDHNFNIPVELSEGLNELTARVFVNGKGTDLSTPIKITVDTVNPTLTITSPTDNESKNTELIHVTGTVEDLNLDKVEINGQAVTVDENGAFDERVIVREGENVITVKATDKAGNTTTQAVNVVVNLTAPEIQNLTPVEDIHIKAGESFTVAFDSVPGLQAAFRVEIPLLFQLEGGNVIPFTETTPGHYEASYQTPATLKLDGGIIVVQINDPAGNKTEQQAQGKLYVTASTGGTEPDNNTAPVAVIDAKDNAKKTKNVKFNASKSYDLDGKIVSYAWQFGDGSEAQGVKAEHRYNDPGTFTVQLTVTDDQGATHTAFHQITIK</sequence>
<evidence type="ECO:0000259" key="8">
    <source>
        <dbReference type="PROSITE" id="PS50093"/>
    </source>
</evidence>
<evidence type="ECO:0000313" key="11">
    <source>
        <dbReference type="Proteomes" id="UP001519272"/>
    </source>
</evidence>
<dbReference type="InterPro" id="IPR000209">
    <property type="entry name" value="Peptidase_S8/S53_dom"/>
</dbReference>
<dbReference type="Gene3D" id="2.60.40.1120">
    <property type="entry name" value="Carboxypeptidase-like, regulatory domain"/>
    <property type="match status" value="2"/>
</dbReference>
<keyword evidence="11" id="KW-1185">Reference proteome</keyword>
<dbReference type="InterPro" id="IPR008969">
    <property type="entry name" value="CarboxyPept-like_regulatory"/>
</dbReference>
<dbReference type="SUPFAM" id="SSF49299">
    <property type="entry name" value="PKD domain"/>
    <property type="match status" value="1"/>
</dbReference>
<dbReference type="CDD" id="cd00146">
    <property type="entry name" value="PKD"/>
    <property type="match status" value="1"/>
</dbReference>
<dbReference type="InterPro" id="IPR000601">
    <property type="entry name" value="PKD_dom"/>
</dbReference>
<evidence type="ECO:0000256" key="1">
    <source>
        <dbReference type="ARBA" id="ARBA00011073"/>
    </source>
</evidence>
<proteinExistence type="inferred from homology"/>
<dbReference type="InterPro" id="IPR013783">
    <property type="entry name" value="Ig-like_fold"/>
</dbReference>
<feature type="active site" description="Charge relay system" evidence="5">
    <location>
        <position position="255"/>
    </location>
</feature>
<dbReference type="EC" id="3.4.21.-" evidence="10"/>
<feature type="domain" description="Fibronectin type-III" evidence="9">
    <location>
        <begin position="828"/>
        <end position="918"/>
    </location>
</feature>
<feature type="region of interest" description="Disordered" evidence="6">
    <location>
        <begin position="186"/>
        <end position="217"/>
    </location>
</feature>
<dbReference type="SMART" id="SM00089">
    <property type="entry name" value="PKD"/>
    <property type="match status" value="1"/>
</dbReference>
<dbReference type="Gene3D" id="2.60.120.260">
    <property type="entry name" value="Galactose-binding domain-like"/>
    <property type="match status" value="1"/>
</dbReference>
<evidence type="ECO:0000256" key="3">
    <source>
        <dbReference type="ARBA" id="ARBA00022801"/>
    </source>
</evidence>
<dbReference type="InterPro" id="IPR036116">
    <property type="entry name" value="FN3_sf"/>
</dbReference>
<feature type="active site" description="Charge relay system" evidence="5">
    <location>
        <position position="478"/>
    </location>
</feature>
<dbReference type="PROSITE" id="PS51892">
    <property type="entry name" value="SUBTILASE"/>
    <property type="match status" value="1"/>
</dbReference>
<dbReference type="SUPFAM" id="SSF49265">
    <property type="entry name" value="Fibronectin type III"/>
    <property type="match status" value="1"/>
</dbReference>
<dbReference type="Pfam" id="PF13620">
    <property type="entry name" value="CarboxypepD_reg"/>
    <property type="match status" value="1"/>
</dbReference>
<dbReference type="RefSeq" id="WP_210087318.1">
    <property type="nucleotide sequence ID" value="NZ_JAGGKG010000001.1"/>
</dbReference>
<keyword evidence="2 5" id="KW-0645">Protease</keyword>
<evidence type="ECO:0000256" key="7">
    <source>
        <dbReference type="SAM" id="SignalP"/>
    </source>
</evidence>
<dbReference type="PROSITE" id="PS50853">
    <property type="entry name" value="FN3"/>
    <property type="match status" value="1"/>
</dbReference>
<keyword evidence="7" id="KW-0732">Signal</keyword>
<dbReference type="Gene3D" id="3.40.50.200">
    <property type="entry name" value="Peptidase S8/S53 domain"/>
    <property type="match status" value="1"/>
</dbReference>
<feature type="signal peptide" evidence="7">
    <location>
        <begin position="1"/>
        <end position="29"/>
    </location>
</feature>
<feature type="active site" description="Charge relay system" evidence="5">
    <location>
        <position position="301"/>
    </location>
</feature>
<evidence type="ECO:0000259" key="9">
    <source>
        <dbReference type="PROSITE" id="PS50853"/>
    </source>
</evidence>
<protein>
    <submittedName>
        <fullName evidence="10">Bacillopeptidase F</fullName>
        <ecNumber evidence="10">3.4.21.-</ecNumber>
    </submittedName>
</protein>
<dbReference type="SUPFAM" id="SSF49464">
    <property type="entry name" value="Carboxypeptidase regulatory domain-like"/>
    <property type="match status" value="2"/>
</dbReference>
<feature type="region of interest" description="Disordered" evidence="6">
    <location>
        <begin position="1409"/>
        <end position="1428"/>
    </location>
</feature>